<dbReference type="EMBL" id="JBBPBK010000013">
    <property type="protein sequence ID" value="KAK9272190.1"/>
    <property type="molecule type" value="Genomic_DNA"/>
</dbReference>
<dbReference type="PANTHER" id="PTHR33800">
    <property type="entry name" value="OS06G0113600 PROTEIN"/>
    <property type="match status" value="1"/>
</dbReference>
<dbReference type="AlphaFoldDB" id="A0AAP0R7I3"/>
<evidence type="ECO:0000259" key="1">
    <source>
        <dbReference type="Pfam" id="PF03478"/>
    </source>
</evidence>
<gene>
    <name evidence="2" type="ORF">L1049_002561</name>
</gene>
<protein>
    <recommendedName>
        <fullName evidence="1">KIB1-4 beta-propeller domain-containing protein</fullName>
    </recommendedName>
</protein>
<dbReference type="Pfam" id="PF03478">
    <property type="entry name" value="Beta-prop_KIB1-4"/>
    <property type="match status" value="1"/>
</dbReference>
<keyword evidence="3" id="KW-1185">Reference proteome</keyword>
<organism evidence="2 3">
    <name type="scientific">Liquidambar formosana</name>
    <name type="common">Formosan gum</name>
    <dbReference type="NCBI Taxonomy" id="63359"/>
    <lineage>
        <taxon>Eukaryota</taxon>
        <taxon>Viridiplantae</taxon>
        <taxon>Streptophyta</taxon>
        <taxon>Embryophyta</taxon>
        <taxon>Tracheophyta</taxon>
        <taxon>Spermatophyta</taxon>
        <taxon>Magnoliopsida</taxon>
        <taxon>eudicotyledons</taxon>
        <taxon>Gunneridae</taxon>
        <taxon>Pentapetalae</taxon>
        <taxon>Saxifragales</taxon>
        <taxon>Altingiaceae</taxon>
        <taxon>Liquidambar</taxon>
    </lineage>
</organism>
<evidence type="ECO:0000313" key="3">
    <source>
        <dbReference type="Proteomes" id="UP001415857"/>
    </source>
</evidence>
<reference evidence="2 3" key="1">
    <citation type="journal article" date="2024" name="Plant J.">
        <title>Genome sequences and population genomics reveal climatic adaptation and genomic divergence between two closely related sweetgum species.</title>
        <authorList>
            <person name="Xu W.Q."/>
            <person name="Ren C.Q."/>
            <person name="Zhang X.Y."/>
            <person name="Comes H.P."/>
            <person name="Liu X.H."/>
            <person name="Li Y.G."/>
            <person name="Kettle C.J."/>
            <person name="Jalonen R."/>
            <person name="Gaisberger H."/>
            <person name="Ma Y.Z."/>
            <person name="Qiu Y.X."/>
        </authorList>
    </citation>
    <scope>NUCLEOTIDE SEQUENCE [LARGE SCALE GENOMIC DNA]</scope>
    <source>
        <strain evidence="2">Hangzhou</strain>
    </source>
</reference>
<accession>A0AAP0R7I3</accession>
<proteinExistence type="predicted"/>
<dbReference type="Proteomes" id="UP001415857">
    <property type="component" value="Unassembled WGS sequence"/>
</dbReference>
<sequence>MPIGLSFHLQVNLGWSVDVAVFKGKIYVLTNLGGLGILNLSSHPILTLLKVENTPNLSSDMQLVASDDELLMVDFHAFKQPKVYKLNFLRMEWLKVGNLGDQALFLGDLKCSAIRNPTRWGGRSNCLYHIEFATSTCYSYSLDGEILEIFPIVDKDQARSLWYVSPLWYFPHQCNTVDFLYED</sequence>
<dbReference type="PANTHER" id="PTHR33800:SF13">
    <property type="entry name" value="OS06G0113600 PROTEIN"/>
    <property type="match status" value="1"/>
</dbReference>
<dbReference type="InterPro" id="IPR005174">
    <property type="entry name" value="KIB1-4_b-propeller"/>
</dbReference>
<feature type="domain" description="KIB1-4 beta-propeller" evidence="1">
    <location>
        <begin position="14"/>
        <end position="131"/>
    </location>
</feature>
<evidence type="ECO:0000313" key="2">
    <source>
        <dbReference type="EMBL" id="KAK9272190.1"/>
    </source>
</evidence>
<comment type="caution">
    <text evidence="2">The sequence shown here is derived from an EMBL/GenBank/DDBJ whole genome shotgun (WGS) entry which is preliminary data.</text>
</comment>
<name>A0AAP0R7I3_LIQFO</name>